<dbReference type="Pfam" id="PF00144">
    <property type="entry name" value="Beta-lactamase"/>
    <property type="match status" value="1"/>
</dbReference>
<protein>
    <submittedName>
        <fullName evidence="3">Serine hydrolase</fullName>
    </submittedName>
</protein>
<evidence type="ECO:0000259" key="1">
    <source>
        <dbReference type="Pfam" id="PF00144"/>
    </source>
</evidence>
<dbReference type="SUPFAM" id="SSF56601">
    <property type="entry name" value="beta-lactamase/transpeptidase-like"/>
    <property type="match status" value="1"/>
</dbReference>
<dbReference type="InterPro" id="IPR012338">
    <property type="entry name" value="Beta-lactam/transpept-like"/>
</dbReference>
<reference evidence="3 4" key="1">
    <citation type="submission" date="2020-06" db="EMBL/GenBank/DDBJ databases">
        <title>Dyadobacter sandarakinus sp. nov., isolated from the soil of the Arctic Yellow River Station.</title>
        <authorList>
            <person name="Zhang Y."/>
            <person name="Peng F."/>
        </authorList>
    </citation>
    <scope>NUCLEOTIDE SEQUENCE [LARGE SCALE GENOMIC DNA]</scope>
    <source>
        <strain evidence="3 4">Q3-56</strain>
    </source>
</reference>
<dbReference type="Proteomes" id="UP000612680">
    <property type="component" value="Chromosome"/>
</dbReference>
<proteinExistence type="predicted"/>
<evidence type="ECO:0000259" key="2">
    <source>
        <dbReference type="Pfam" id="PF11954"/>
    </source>
</evidence>
<evidence type="ECO:0000313" key="3">
    <source>
        <dbReference type="EMBL" id="QRR04076.1"/>
    </source>
</evidence>
<sequence length="486" mass="55072">MALPAFSFAQINITKAHIAAYDQYVEEVRKDWEVPGLAMTIVKDGKVILKKGYGVRELGKPEPVDTMTLFACASTTKAMTVTLLGMLVDEGRLRWNDPVQKFLPELQLYDPYVSREVTIRDLLVHNTGVGGTDYFTGAMQIPVAEMIRRMPLVKPSYSFRDGFVYQNIMYSFAGRIIERITGKTWAEVIRERIFLPLHMDGTAAKRGLAKSANMTRPHFRMEDTIRVIPYGPDSEIGSAGAVWSNAEDIGKWVISMLDSSRYDGGRLLKPGTWTEIFQPQTYFPADEYPTMQLVKPAWRTYALGWYQHDYKGRKLNFHTGSLGGLTAITAQLPEEGLGIFIFGNLDHAEARHVLMYKALDWFALGGDRDWNSEIKALYEDLSVKNARQTIAFESRRQADTKPSLPLDKYAGRYRSALYGEAEVVVKGDALYFNVNNFLRATLPHWEYDSFYGVQEKTWNGKVMARFTLSQDGSVRELVFGGMSFGR</sequence>
<dbReference type="InterPro" id="IPR050491">
    <property type="entry name" value="AmpC-like"/>
</dbReference>
<keyword evidence="3" id="KW-0378">Hydrolase</keyword>
<name>A0ABX7ID81_9BACT</name>
<dbReference type="InterPro" id="IPR021860">
    <property type="entry name" value="Peptidase_S12_Pab87-rel_C"/>
</dbReference>
<feature type="domain" description="Beta-lactamase-related" evidence="1">
    <location>
        <begin position="24"/>
        <end position="352"/>
    </location>
</feature>
<evidence type="ECO:0000313" key="4">
    <source>
        <dbReference type="Proteomes" id="UP000612680"/>
    </source>
</evidence>
<keyword evidence="4" id="KW-1185">Reference proteome</keyword>
<organism evidence="3 4">
    <name type="scientific">Dyadobacter sandarakinus</name>
    <dbReference type="NCBI Taxonomy" id="2747268"/>
    <lineage>
        <taxon>Bacteria</taxon>
        <taxon>Pseudomonadati</taxon>
        <taxon>Bacteroidota</taxon>
        <taxon>Cytophagia</taxon>
        <taxon>Cytophagales</taxon>
        <taxon>Spirosomataceae</taxon>
        <taxon>Dyadobacter</taxon>
    </lineage>
</organism>
<feature type="domain" description="Peptidase S12 Pab87-related C-terminal" evidence="2">
    <location>
        <begin position="396"/>
        <end position="478"/>
    </location>
</feature>
<dbReference type="Pfam" id="PF11954">
    <property type="entry name" value="DUF3471"/>
    <property type="match status" value="1"/>
</dbReference>
<accession>A0ABX7ID81</accession>
<dbReference type="Gene3D" id="2.40.128.600">
    <property type="match status" value="1"/>
</dbReference>
<dbReference type="EMBL" id="CP056775">
    <property type="protein sequence ID" value="QRR04076.1"/>
    <property type="molecule type" value="Genomic_DNA"/>
</dbReference>
<dbReference type="GO" id="GO:0016787">
    <property type="term" value="F:hydrolase activity"/>
    <property type="evidence" value="ECO:0007669"/>
    <property type="project" value="UniProtKB-KW"/>
</dbReference>
<dbReference type="PANTHER" id="PTHR46825">
    <property type="entry name" value="D-ALANYL-D-ALANINE-CARBOXYPEPTIDASE/ENDOPEPTIDASE AMPH"/>
    <property type="match status" value="1"/>
</dbReference>
<dbReference type="PANTHER" id="PTHR46825:SF15">
    <property type="entry name" value="BETA-LACTAMASE-RELATED DOMAIN-CONTAINING PROTEIN"/>
    <property type="match status" value="1"/>
</dbReference>
<dbReference type="InterPro" id="IPR001466">
    <property type="entry name" value="Beta-lactam-related"/>
</dbReference>
<gene>
    <name evidence="3" type="ORF">HWI92_06290</name>
</gene>
<dbReference type="Gene3D" id="3.40.710.10">
    <property type="entry name" value="DD-peptidase/beta-lactamase superfamily"/>
    <property type="match status" value="1"/>
</dbReference>